<dbReference type="RefSeq" id="WP_162520724.1">
    <property type="nucleotide sequence ID" value="NZ_BJCL01000003.1"/>
</dbReference>
<name>A0A480AMF7_9BURK</name>
<feature type="domain" description="AB hydrolase-1" evidence="2">
    <location>
        <begin position="194"/>
        <end position="276"/>
    </location>
</feature>
<keyword evidence="5" id="KW-1185">Reference proteome</keyword>
<feature type="chain" id="PRO_5019862662" evidence="1">
    <location>
        <begin position="48"/>
        <end position="537"/>
    </location>
</feature>
<proteinExistence type="predicted"/>
<feature type="signal peptide" evidence="1">
    <location>
        <begin position="1"/>
        <end position="47"/>
    </location>
</feature>
<organism evidence="4 5">
    <name type="scientific">Pseudaquabacterium pictum</name>
    <dbReference type="NCBI Taxonomy" id="2315236"/>
    <lineage>
        <taxon>Bacteria</taxon>
        <taxon>Pseudomonadati</taxon>
        <taxon>Pseudomonadota</taxon>
        <taxon>Betaproteobacteria</taxon>
        <taxon>Burkholderiales</taxon>
        <taxon>Sphaerotilaceae</taxon>
        <taxon>Pseudaquabacterium</taxon>
    </lineage>
</organism>
<dbReference type="Pfam" id="PF00561">
    <property type="entry name" value="Abhydrolase_1"/>
    <property type="match status" value="1"/>
</dbReference>
<accession>A0A480AMF7</accession>
<keyword evidence="1" id="KW-0732">Signal</keyword>
<dbReference type="InterPro" id="IPR013595">
    <property type="entry name" value="Pept_S33_TAP-like_C"/>
</dbReference>
<gene>
    <name evidence="4" type="ORF">AQPW35_17620</name>
</gene>
<dbReference type="Pfam" id="PF08386">
    <property type="entry name" value="Abhydrolase_4"/>
    <property type="match status" value="1"/>
</dbReference>
<evidence type="ECO:0000313" key="5">
    <source>
        <dbReference type="Proteomes" id="UP000301751"/>
    </source>
</evidence>
<evidence type="ECO:0000259" key="2">
    <source>
        <dbReference type="Pfam" id="PF00561"/>
    </source>
</evidence>
<evidence type="ECO:0000313" key="4">
    <source>
        <dbReference type="EMBL" id="GCL62681.1"/>
    </source>
</evidence>
<dbReference type="Gene3D" id="3.40.50.1820">
    <property type="entry name" value="alpha/beta hydrolase"/>
    <property type="match status" value="1"/>
</dbReference>
<evidence type="ECO:0000259" key="3">
    <source>
        <dbReference type="Pfam" id="PF08386"/>
    </source>
</evidence>
<feature type="domain" description="Peptidase S33 tripeptidyl aminopeptidase-like C-terminal" evidence="3">
    <location>
        <begin position="432"/>
        <end position="520"/>
    </location>
</feature>
<dbReference type="SUPFAM" id="SSF53474">
    <property type="entry name" value="alpha/beta-Hydrolases"/>
    <property type="match status" value="1"/>
</dbReference>
<dbReference type="InterPro" id="IPR029058">
    <property type="entry name" value="AB_hydrolase_fold"/>
</dbReference>
<dbReference type="Proteomes" id="UP000301751">
    <property type="component" value="Unassembled WGS sequence"/>
</dbReference>
<dbReference type="AlphaFoldDB" id="A0A480AMF7"/>
<sequence length="537" mass="57628">MTAPARPAPGLGRNIRAANLARALLHRRLLLGITVGAVMAGSPAAQAAASARAKFGAAWQTVDCKTFDVPAAVAAQSDCGYVTAPEQHAAPKGRTIQLAVVRIRSTSKRAAADPLFVEQGGPGDSTIGVIVDSAVPNLPELQAVLKRRDLVFVEERGTRYSKPFLSCPEYDARNIAVAKGEMAYTDPSWFKTCQERFKAQGINLNAFNTRENAADVYFVAETLGIRSFNYYGVSYGTLLGQYVIAQADKHKAKLRSVILDGVVRPDIDFNLAAGHTLSHALRNLFHACAQDQRCGQAYPNLEQKFLAIVDQLNQKPVALTLTTPLGKQAVVSQVDGNAFATALLPLLARPYSGNTARGTSIPRYIQAASQGNFGWVADSLSADLESSDGSAKGMYHSVLCARARSVQATPTQVLPPAFPQLIPWGLREGEAVMKVCDVLQADLTPPFVLENREIPTLVLNGAYDPVTPQPYGEAVARNLKHAHVYTFPGLGHGSFFPPPGMPATDCVIQIATDFLANPRQAPNGSCLTQIKPLFVVE</sequence>
<dbReference type="InterPro" id="IPR000073">
    <property type="entry name" value="AB_hydrolase_1"/>
</dbReference>
<evidence type="ECO:0000256" key="1">
    <source>
        <dbReference type="SAM" id="SignalP"/>
    </source>
</evidence>
<reference evidence="5" key="1">
    <citation type="submission" date="2019-03" db="EMBL/GenBank/DDBJ databases">
        <title>Aquabacterium pictum sp.nov., the first bacteriochlorophyll a-containing freshwater bacterium in the genus Aquabacterium of the class Betaproteobacteria.</title>
        <authorList>
            <person name="Hirose S."/>
            <person name="Tank M."/>
            <person name="Hara E."/>
            <person name="Tamaki H."/>
            <person name="Takaichi S."/>
            <person name="Haruta S."/>
            <person name="Hanada S."/>
        </authorList>
    </citation>
    <scope>NUCLEOTIDE SEQUENCE [LARGE SCALE GENOMIC DNA]</scope>
    <source>
        <strain evidence="5">W35</strain>
    </source>
</reference>
<protein>
    <submittedName>
        <fullName evidence="4">Uncharacterized protein</fullName>
    </submittedName>
</protein>
<dbReference type="EMBL" id="BJCL01000003">
    <property type="protein sequence ID" value="GCL62681.1"/>
    <property type="molecule type" value="Genomic_DNA"/>
</dbReference>
<comment type="caution">
    <text evidence="4">The sequence shown here is derived from an EMBL/GenBank/DDBJ whole genome shotgun (WGS) entry which is preliminary data.</text>
</comment>